<dbReference type="InterPro" id="IPR027417">
    <property type="entry name" value="P-loop_NTPase"/>
</dbReference>
<keyword evidence="13" id="KW-1185">Reference proteome</keyword>
<dbReference type="Pfam" id="PF13361">
    <property type="entry name" value="UvrD_C"/>
    <property type="match status" value="1"/>
</dbReference>
<proteinExistence type="inferred from homology"/>
<reference evidence="12 13" key="1">
    <citation type="submission" date="2021-05" db="EMBL/GenBank/DDBJ databases">
        <title>Kineosporia and Streptomyces sp. nov. two new marine actinobacteria isolated from Coral.</title>
        <authorList>
            <person name="Buangrab K."/>
            <person name="Sutthacheep M."/>
            <person name="Yeemin T."/>
            <person name="Harunari E."/>
            <person name="Igarashi Y."/>
            <person name="Kanchanasin P."/>
            <person name="Tanasupawat S."/>
            <person name="Phongsopitanun W."/>
        </authorList>
    </citation>
    <scope>NUCLEOTIDE SEQUENCE [LARGE SCALE GENOMIC DNA]</scope>
    <source>
        <strain evidence="12 13">J2-2</strain>
    </source>
</reference>
<evidence type="ECO:0000256" key="3">
    <source>
        <dbReference type="ARBA" id="ARBA00022801"/>
    </source>
</evidence>
<dbReference type="Gene3D" id="3.40.50.300">
    <property type="entry name" value="P-loop containing nucleotide triphosphate hydrolases"/>
    <property type="match status" value="2"/>
</dbReference>
<comment type="catalytic activity">
    <reaction evidence="7">
        <text>Couples ATP hydrolysis with the unwinding of duplex DNA by translocating in the 3'-5' direction.</text>
        <dbReference type="EC" id="5.6.2.4"/>
    </reaction>
</comment>
<keyword evidence="4 10" id="KW-0347">Helicase</keyword>
<comment type="similarity">
    <text evidence="1">Belongs to the helicase family. UvrD subfamily.</text>
</comment>
<name>A0ABS5TU20_9ACTN</name>
<evidence type="ECO:0000256" key="4">
    <source>
        <dbReference type="ARBA" id="ARBA00022806"/>
    </source>
</evidence>
<dbReference type="Proteomes" id="UP001197247">
    <property type="component" value="Unassembled WGS sequence"/>
</dbReference>
<keyword evidence="2 10" id="KW-0547">Nucleotide-binding</keyword>
<dbReference type="InterPro" id="IPR014017">
    <property type="entry name" value="DNA_helicase_UvrD-like_C"/>
</dbReference>
<accession>A0ABS5TU20</accession>
<evidence type="ECO:0000256" key="10">
    <source>
        <dbReference type="PROSITE-ProRule" id="PRU00560"/>
    </source>
</evidence>
<dbReference type="InterPro" id="IPR000212">
    <property type="entry name" value="DNA_helicase_UvrD/REP"/>
</dbReference>
<dbReference type="Gene3D" id="1.10.10.160">
    <property type="match status" value="1"/>
</dbReference>
<evidence type="ECO:0000256" key="2">
    <source>
        <dbReference type="ARBA" id="ARBA00022741"/>
    </source>
</evidence>
<keyword evidence="3 10" id="KW-0378">Hydrolase</keyword>
<dbReference type="EC" id="5.6.2.4" evidence="8"/>
<evidence type="ECO:0000256" key="9">
    <source>
        <dbReference type="ARBA" id="ARBA00048988"/>
    </source>
</evidence>
<evidence type="ECO:0000256" key="5">
    <source>
        <dbReference type="ARBA" id="ARBA00022840"/>
    </source>
</evidence>
<evidence type="ECO:0000256" key="1">
    <source>
        <dbReference type="ARBA" id="ARBA00009922"/>
    </source>
</evidence>
<dbReference type="EMBL" id="JAHBAY010000027">
    <property type="protein sequence ID" value="MBT0774292.1"/>
    <property type="molecule type" value="Genomic_DNA"/>
</dbReference>
<feature type="binding site" evidence="10">
    <location>
        <begin position="286"/>
        <end position="293"/>
    </location>
    <ligand>
        <name>ATP</name>
        <dbReference type="ChEBI" id="CHEBI:30616"/>
    </ligand>
</feature>
<evidence type="ECO:0000256" key="8">
    <source>
        <dbReference type="ARBA" id="ARBA00034808"/>
    </source>
</evidence>
<comment type="catalytic activity">
    <reaction evidence="9">
        <text>ATP + H2O = ADP + phosphate + H(+)</text>
        <dbReference type="Rhea" id="RHEA:13065"/>
        <dbReference type="ChEBI" id="CHEBI:15377"/>
        <dbReference type="ChEBI" id="CHEBI:15378"/>
        <dbReference type="ChEBI" id="CHEBI:30616"/>
        <dbReference type="ChEBI" id="CHEBI:43474"/>
        <dbReference type="ChEBI" id="CHEBI:456216"/>
        <dbReference type="EC" id="5.6.2.4"/>
    </reaction>
</comment>
<gene>
    <name evidence="12" type="ORF">KIH74_35440</name>
</gene>
<dbReference type="PANTHER" id="PTHR11070:SF45">
    <property type="entry name" value="DNA 3'-5' HELICASE"/>
    <property type="match status" value="1"/>
</dbReference>
<dbReference type="InterPro" id="IPR014016">
    <property type="entry name" value="UvrD-like_ATP-bd"/>
</dbReference>
<dbReference type="PROSITE" id="PS51198">
    <property type="entry name" value="UVRD_HELICASE_ATP_BIND"/>
    <property type="match status" value="1"/>
</dbReference>
<organism evidence="12 13">
    <name type="scientific">Kineosporia corallincola</name>
    <dbReference type="NCBI Taxonomy" id="2835133"/>
    <lineage>
        <taxon>Bacteria</taxon>
        <taxon>Bacillati</taxon>
        <taxon>Actinomycetota</taxon>
        <taxon>Actinomycetes</taxon>
        <taxon>Kineosporiales</taxon>
        <taxon>Kineosporiaceae</taxon>
        <taxon>Kineosporia</taxon>
    </lineage>
</organism>
<evidence type="ECO:0000313" key="12">
    <source>
        <dbReference type="EMBL" id="MBT0774292.1"/>
    </source>
</evidence>
<dbReference type="InterPro" id="IPR013986">
    <property type="entry name" value="DExx_box_DNA_helicase_dom_sf"/>
</dbReference>
<keyword evidence="6" id="KW-0413">Isomerase</keyword>
<evidence type="ECO:0000256" key="6">
    <source>
        <dbReference type="ARBA" id="ARBA00023235"/>
    </source>
</evidence>
<sequence length="734" mass="81194">MPHLALTKSCWQNFEQLEKPVRNGVHKAMDKFRELTVPQLHADKGLHLEQVKNAADPRMRTIRITDFWRGVVLAPDPDTKDGQAGTFLLVDVVPHDEAYAKAKKLLFSVNSATLGLEVRDVTVIDQLTKSMEIIETPPAPDRTPPPVLPRLFAGVSDNDMQRLGVDEQVLQAVRLLTEHSQLSTFGPFFPEDQYEVLQLLSLGFSVDEVYQQVIVTRRPSEPVKPGESSLEKAIVSTPNRVRVITSSDELRQALEQPLIAWKTFLHASQRKVAYHPRFNGPVQVSGGPGTGKTVVALHRVKHLLDRYPGHRVLLTTYTNALADSLQENLRLVLDDDAERLERVHVSTVNRMAVAQIRKLKNASPSLLGDEDDRKIWRRIRKDLDLPWSDQFLVQEYRNVVLAQQIRTLDAYQTADRPGRGAGLRRQSAQREQIWGAIERYHAETEAVGTMTHTAACQAAADIAFGHPGIAVQYDHVVVDEAQDLHPAQWRFLRAVAPEGPDDLFITGDPHQRIYDSQTSLSAVGIKVTGRSRRLRINYRSTEEILTWSTGILTGAPISDMSGNGHDSLTGYRSLLHGAPPVVTGHGTEAAEIDALVKQVLTWCDAGMETADIAICSRFRMPLLDKAAKALADAGIKSVKVDSRPGPGVPGVRLATAHAMKGLEFRAVAVLGVTAKSFPFAPGITAADVDQVQHDSDILRDRCLLFVACTRAREALAVSWSGPESSFITPLLRKQ</sequence>
<dbReference type="Pfam" id="PF00580">
    <property type="entry name" value="UvrD-helicase"/>
    <property type="match status" value="1"/>
</dbReference>
<protein>
    <recommendedName>
        <fullName evidence="8">DNA 3'-5' helicase</fullName>
        <ecNumber evidence="8">5.6.2.4</ecNumber>
    </recommendedName>
</protein>
<dbReference type="RefSeq" id="WP_214160831.1">
    <property type="nucleotide sequence ID" value="NZ_JAHBAY010000027.1"/>
</dbReference>
<evidence type="ECO:0000259" key="11">
    <source>
        <dbReference type="PROSITE" id="PS51198"/>
    </source>
</evidence>
<comment type="caution">
    <text evidence="12">The sequence shown here is derived from an EMBL/GenBank/DDBJ whole genome shotgun (WGS) entry which is preliminary data.</text>
</comment>
<keyword evidence="5 10" id="KW-0067">ATP-binding</keyword>
<dbReference type="PANTHER" id="PTHR11070">
    <property type="entry name" value="UVRD / RECB / PCRA DNA HELICASE FAMILY MEMBER"/>
    <property type="match status" value="1"/>
</dbReference>
<dbReference type="SUPFAM" id="SSF52540">
    <property type="entry name" value="P-loop containing nucleoside triphosphate hydrolases"/>
    <property type="match status" value="1"/>
</dbReference>
<feature type="domain" description="UvrD-like helicase ATP-binding" evidence="11">
    <location>
        <begin position="265"/>
        <end position="541"/>
    </location>
</feature>
<evidence type="ECO:0000256" key="7">
    <source>
        <dbReference type="ARBA" id="ARBA00034617"/>
    </source>
</evidence>
<evidence type="ECO:0000313" key="13">
    <source>
        <dbReference type="Proteomes" id="UP001197247"/>
    </source>
</evidence>